<name>A0ABD0LF09_9CAEN</name>
<feature type="region of interest" description="Disordered" evidence="1">
    <location>
        <begin position="1"/>
        <end position="48"/>
    </location>
</feature>
<comment type="caution">
    <text evidence="2">The sequence shown here is derived from an EMBL/GenBank/DDBJ whole genome shotgun (WGS) entry which is preliminary data.</text>
</comment>
<evidence type="ECO:0000313" key="3">
    <source>
        <dbReference type="Proteomes" id="UP001519460"/>
    </source>
</evidence>
<dbReference type="Proteomes" id="UP001519460">
    <property type="component" value="Unassembled WGS sequence"/>
</dbReference>
<dbReference type="EMBL" id="JACVVK020000054">
    <property type="protein sequence ID" value="KAK7497946.1"/>
    <property type="molecule type" value="Genomic_DNA"/>
</dbReference>
<reference evidence="2 3" key="1">
    <citation type="journal article" date="2023" name="Sci. Data">
        <title>Genome assembly of the Korean intertidal mud-creeper Batillaria attramentaria.</title>
        <authorList>
            <person name="Patra A.K."/>
            <person name="Ho P.T."/>
            <person name="Jun S."/>
            <person name="Lee S.J."/>
            <person name="Kim Y."/>
            <person name="Won Y.J."/>
        </authorList>
    </citation>
    <scope>NUCLEOTIDE SEQUENCE [LARGE SCALE GENOMIC DNA]</scope>
    <source>
        <strain evidence="2">Wonlab-2016</strain>
    </source>
</reference>
<dbReference type="AlphaFoldDB" id="A0ABD0LF09"/>
<keyword evidence="3" id="KW-1185">Reference proteome</keyword>
<gene>
    <name evidence="2" type="ORF">BaRGS_00010817</name>
</gene>
<protein>
    <submittedName>
        <fullName evidence="2">Uncharacterized protein</fullName>
    </submittedName>
</protein>
<accession>A0ABD0LF09</accession>
<feature type="compositionally biased region" description="Basic and acidic residues" evidence="1">
    <location>
        <begin position="31"/>
        <end position="45"/>
    </location>
</feature>
<proteinExistence type="predicted"/>
<evidence type="ECO:0000313" key="2">
    <source>
        <dbReference type="EMBL" id="KAK7497946.1"/>
    </source>
</evidence>
<feature type="compositionally biased region" description="Polar residues" evidence="1">
    <location>
        <begin position="9"/>
        <end position="26"/>
    </location>
</feature>
<organism evidence="2 3">
    <name type="scientific">Batillaria attramentaria</name>
    <dbReference type="NCBI Taxonomy" id="370345"/>
    <lineage>
        <taxon>Eukaryota</taxon>
        <taxon>Metazoa</taxon>
        <taxon>Spiralia</taxon>
        <taxon>Lophotrochozoa</taxon>
        <taxon>Mollusca</taxon>
        <taxon>Gastropoda</taxon>
        <taxon>Caenogastropoda</taxon>
        <taxon>Sorbeoconcha</taxon>
        <taxon>Cerithioidea</taxon>
        <taxon>Batillariidae</taxon>
        <taxon>Batillaria</taxon>
    </lineage>
</organism>
<evidence type="ECO:0000256" key="1">
    <source>
        <dbReference type="SAM" id="MobiDB-lite"/>
    </source>
</evidence>
<sequence>MAESRTSKSENQSFTVGCQQGTTASQRCRRGRDWERKGKKKEQQRTSHFKLHKKTATCQCTNADCGQKASSRVNHPGGRFKSKRLLSLSPKLTVACWHL</sequence>